<dbReference type="SMART" id="SM00220">
    <property type="entry name" value="S_TKc"/>
    <property type="match status" value="1"/>
</dbReference>
<evidence type="ECO:0000256" key="5">
    <source>
        <dbReference type="ARBA" id="ARBA00022729"/>
    </source>
</evidence>
<evidence type="ECO:0000313" key="17">
    <source>
        <dbReference type="Proteomes" id="UP000197138"/>
    </source>
</evidence>
<dbReference type="GO" id="GO:0005886">
    <property type="term" value="C:plasma membrane"/>
    <property type="evidence" value="ECO:0007669"/>
    <property type="project" value="TreeGrafter"/>
</dbReference>
<dbReference type="CDD" id="cd00054">
    <property type="entry name" value="EGF_CA"/>
    <property type="match status" value="1"/>
</dbReference>
<comment type="catalytic activity">
    <reaction evidence="13">
        <text>L-threonyl-[protein] + ATP = O-phospho-L-threonyl-[protein] + ADP + H(+)</text>
        <dbReference type="Rhea" id="RHEA:46608"/>
        <dbReference type="Rhea" id="RHEA-COMP:11060"/>
        <dbReference type="Rhea" id="RHEA-COMP:11605"/>
        <dbReference type="ChEBI" id="CHEBI:15378"/>
        <dbReference type="ChEBI" id="CHEBI:30013"/>
        <dbReference type="ChEBI" id="CHEBI:30616"/>
        <dbReference type="ChEBI" id="CHEBI:61977"/>
        <dbReference type="ChEBI" id="CHEBI:456216"/>
    </reaction>
</comment>
<evidence type="ECO:0000313" key="16">
    <source>
        <dbReference type="EMBL" id="OWM78785.1"/>
    </source>
</evidence>
<dbReference type="EMBL" id="MTKT01002492">
    <property type="protein sequence ID" value="OWM78785.1"/>
    <property type="molecule type" value="Genomic_DNA"/>
</dbReference>
<evidence type="ECO:0000256" key="9">
    <source>
        <dbReference type="ARBA" id="ARBA00022989"/>
    </source>
</evidence>
<evidence type="ECO:0000256" key="3">
    <source>
        <dbReference type="ARBA" id="ARBA00022679"/>
    </source>
</evidence>
<dbReference type="GO" id="GO:0005524">
    <property type="term" value="F:ATP binding"/>
    <property type="evidence" value="ECO:0007669"/>
    <property type="project" value="UniProtKB-KW"/>
</dbReference>
<dbReference type="PROSITE" id="PS00108">
    <property type="entry name" value="PROTEIN_KINASE_ST"/>
    <property type="match status" value="1"/>
</dbReference>
<name>A0A218X0S6_PUNGR</name>
<proteinExistence type="predicted"/>
<accession>A0A218X0S6</accession>
<dbReference type="AlphaFoldDB" id="A0A218X0S6"/>
<dbReference type="Proteomes" id="UP000197138">
    <property type="component" value="Unassembled WGS sequence"/>
</dbReference>
<organism evidence="16 17">
    <name type="scientific">Punica granatum</name>
    <name type="common">Pomegranate</name>
    <dbReference type="NCBI Taxonomy" id="22663"/>
    <lineage>
        <taxon>Eukaryota</taxon>
        <taxon>Viridiplantae</taxon>
        <taxon>Streptophyta</taxon>
        <taxon>Embryophyta</taxon>
        <taxon>Tracheophyta</taxon>
        <taxon>Spermatophyta</taxon>
        <taxon>Magnoliopsida</taxon>
        <taxon>eudicotyledons</taxon>
        <taxon>Gunneridae</taxon>
        <taxon>Pentapetalae</taxon>
        <taxon>rosids</taxon>
        <taxon>malvids</taxon>
        <taxon>Myrtales</taxon>
        <taxon>Lythraceae</taxon>
        <taxon>Punica</taxon>
    </lineage>
</organism>
<gene>
    <name evidence="16" type="ORF">CDL15_Pgr002956</name>
</gene>
<comment type="catalytic activity">
    <reaction evidence="12">
        <text>L-seryl-[protein] + ATP = O-phospho-L-seryl-[protein] + ADP + H(+)</text>
        <dbReference type="Rhea" id="RHEA:17989"/>
        <dbReference type="Rhea" id="RHEA-COMP:9863"/>
        <dbReference type="Rhea" id="RHEA-COMP:11604"/>
        <dbReference type="ChEBI" id="CHEBI:15378"/>
        <dbReference type="ChEBI" id="CHEBI:29999"/>
        <dbReference type="ChEBI" id="CHEBI:30616"/>
        <dbReference type="ChEBI" id="CHEBI:83421"/>
        <dbReference type="ChEBI" id="CHEBI:456216"/>
    </reaction>
</comment>
<evidence type="ECO:0000256" key="4">
    <source>
        <dbReference type="ARBA" id="ARBA00022692"/>
    </source>
</evidence>
<dbReference type="PANTHER" id="PTHR27005">
    <property type="entry name" value="WALL-ASSOCIATED RECEPTOR KINASE-LIKE 21"/>
    <property type="match status" value="1"/>
</dbReference>
<protein>
    <recommendedName>
        <fullName evidence="15">Protein kinase domain-containing protein</fullName>
    </recommendedName>
</protein>
<dbReference type="Pfam" id="PF00069">
    <property type="entry name" value="Pkinase"/>
    <property type="match status" value="1"/>
</dbReference>
<dbReference type="Gene3D" id="3.30.200.20">
    <property type="entry name" value="Phosphorylase Kinase, domain 1"/>
    <property type="match status" value="1"/>
</dbReference>
<evidence type="ECO:0000256" key="13">
    <source>
        <dbReference type="ARBA" id="ARBA00047951"/>
    </source>
</evidence>
<evidence type="ECO:0000256" key="8">
    <source>
        <dbReference type="ARBA" id="ARBA00022840"/>
    </source>
</evidence>
<keyword evidence="8" id="KW-0067">ATP-binding</keyword>
<evidence type="ECO:0000256" key="12">
    <source>
        <dbReference type="ARBA" id="ARBA00047558"/>
    </source>
</evidence>
<keyword evidence="3" id="KW-0808">Transferase</keyword>
<keyword evidence="7" id="KW-0418">Kinase</keyword>
<evidence type="ECO:0000256" key="1">
    <source>
        <dbReference type="ARBA" id="ARBA00004479"/>
    </source>
</evidence>
<dbReference type="PANTHER" id="PTHR27005:SF526">
    <property type="entry name" value="WALL ASSOCIATED KINASE-LIKE PROTEIN"/>
    <property type="match status" value="1"/>
</dbReference>
<evidence type="ECO:0000256" key="10">
    <source>
        <dbReference type="ARBA" id="ARBA00023136"/>
    </source>
</evidence>
<keyword evidence="4 14" id="KW-0812">Transmembrane</keyword>
<keyword evidence="6" id="KW-0547">Nucleotide-binding</keyword>
<dbReference type="InterPro" id="IPR018097">
    <property type="entry name" value="EGF_Ca-bd_CS"/>
</dbReference>
<evidence type="ECO:0000256" key="11">
    <source>
        <dbReference type="ARBA" id="ARBA00023157"/>
    </source>
</evidence>
<dbReference type="InterPro" id="IPR011009">
    <property type="entry name" value="Kinase-like_dom_sf"/>
</dbReference>
<dbReference type="Gene3D" id="2.10.25.10">
    <property type="entry name" value="Laminin"/>
    <property type="match status" value="1"/>
</dbReference>
<sequence length="549" mass="60599">MINNTGSRIVGCRTKCPGGNISKFSDCTGSNGCCSSSIYSQMVLQEFSVSFDEDGLSTGRDQACNYAFLAKDSLTKETDIYGLLSGGYMQGLLDWGVADNGGLQVTCGENDSHPSGSCFRGHSDKLTDGLRIYYCSKGYVGNPYLIDGCQDINECEDPDLNHCPIGCENTAGSFHCKHSSNTIKLALMIGIGTGIGILLLLLLGWWLHKIGKKREEIKRKEKFFKRNGGVLLQQQLSAPEGNVERSKLFDSKELEKATDNFNEDRVLGKGHQGTVYKGMLTDGRIVVVKKSAAVDAGNVKQFINEVLVLSQINHRSVVKLLGCCLETEVPHLVYEFIPNGTLYQYIHEPDERSPVTWEARLQIATEVAGALSYLHSGASIPIYHRDIKSTNILLDENYRAKVADFGTSRSLSLDQTRLTTLVQGTIGYLDPEYSQSNQLTDKSDVYSFGVVLVELLTGREPVSSLRVHDKGSLASYFILSMEEDHLSDILDPEILKQDSKEEIIVAAHIARRCLNMKGKKRPTVRQVAMELEAIQSSRSPVDIQLTGIW</sequence>
<comment type="subcellular location">
    <subcellularLocation>
        <location evidence="1">Membrane</location>
        <topology evidence="1">Single-pass type I membrane protein</topology>
    </subcellularLocation>
</comment>
<dbReference type="PROSITE" id="PS01187">
    <property type="entry name" value="EGF_CA"/>
    <property type="match status" value="1"/>
</dbReference>
<dbReference type="InterPro" id="IPR008271">
    <property type="entry name" value="Ser/Thr_kinase_AS"/>
</dbReference>
<dbReference type="SUPFAM" id="SSF56112">
    <property type="entry name" value="Protein kinase-like (PK-like)"/>
    <property type="match status" value="1"/>
</dbReference>
<comment type="caution">
    <text evidence="16">The sequence shown here is derived from an EMBL/GenBank/DDBJ whole genome shotgun (WGS) entry which is preliminary data.</text>
</comment>
<evidence type="ECO:0000256" key="6">
    <source>
        <dbReference type="ARBA" id="ARBA00022741"/>
    </source>
</evidence>
<evidence type="ECO:0000256" key="14">
    <source>
        <dbReference type="SAM" id="Phobius"/>
    </source>
</evidence>
<dbReference type="InterPro" id="IPR045274">
    <property type="entry name" value="WAK-like"/>
</dbReference>
<evidence type="ECO:0000256" key="2">
    <source>
        <dbReference type="ARBA" id="ARBA00022527"/>
    </source>
</evidence>
<reference evidence="17" key="1">
    <citation type="journal article" date="2017" name="Plant J.">
        <title>The pomegranate (Punica granatum L.) genome and the genomics of punicalagin biosynthesis.</title>
        <authorList>
            <person name="Qin G."/>
            <person name="Xu C."/>
            <person name="Ming R."/>
            <person name="Tang H."/>
            <person name="Guyot R."/>
            <person name="Kramer E.M."/>
            <person name="Hu Y."/>
            <person name="Yi X."/>
            <person name="Qi Y."/>
            <person name="Xu X."/>
            <person name="Gao Z."/>
            <person name="Pan H."/>
            <person name="Jian J."/>
            <person name="Tian Y."/>
            <person name="Yue Z."/>
            <person name="Xu Y."/>
        </authorList>
    </citation>
    <scope>NUCLEOTIDE SEQUENCE [LARGE SCALE GENOMIC DNA]</scope>
    <source>
        <strain evidence="17">cv. Dabenzi</strain>
    </source>
</reference>
<evidence type="ECO:0000259" key="15">
    <source>
        <dbReference type="PROSITE" id="PS50011"/>
    </source>
</evidence>
<keyword evidence="11" id="KW-1015">Disulfide bond</keyword>
<evidence type="ECO:0000256" key="7">
    <source>
        <dbReference type="ARBA" id="ARBA00022777"/>
    </source>
</evidence>
<keyword evidence="2" id="KW-0723">Serine/threonine-protein kinase</keyword>
<keyword evidence="10 14" id="KW-0472">Membrane</keyword>
<keyword evidence="5" id="KW-0732">Signal</keyword>
<dbReference type="CDD" id="cd14066">
    <property type="entry name" value="STKc_IRAK"/>
    <property type="match status" value="1"/>
</dbReference>
<dbReference type="FunFam" id="3.30.200.20:FF:000043">
    <property type="entry name" value="Wall-associated receptor kinase 2"/>
    <property type="match status" value="1"/>
</dbReference>
<dbReference type="GO" id="GO:0007166">
    <property type="term" value="P:cell surface receptor signaling pathway"/>
    <property type="evidence" value="ECO:0007669"/>
    <property type="project" value="InterPro"/>
</dbReference>
<feature type="domain" description="Protein kinase" evidence="15">
    <location>
        <begin position="261"/>
        <end position="534"/>
    </location>
</feature>
<keyword evidence="9 14" id="KW-1133">Transmembrane helix</keyword>
<dbReference type="FunFam" id="1.10.510.10:FF:000084">
    <property type="entry name" value="Wall-associated receptor kinase 2"/>
    <property type="match status" value="1"/>
</dbReference>
<dbReference type="Gene3D" id="1.10.510.10">
    <property type="entry name" value="Transferase(Phosphotransferase) domain 1"/>
    <property type="match status" value="1"/>
</dbReference>
<dbReference type="PROSITE" id="PS50011">
    <property type="entry name" value="PROTEIN_KINASE_DOM"/>
    <property type="match status" value="1"/>
</dbReference>
<feature type="transmembrane region" description="Helical" evidence="14">
    <location>
        <begin position="185"/>
        <end position="207"/>
    </location>
</feature>
<dbReference type="GO" id="GO:0004674">
    <property type="term" value="F:protein serine/threonine kinase activity"/>
    <property type="evidence" value="ECO:0007669"/>
    <property type="project" value="UniProtKB-KW"/>
</dbReference>
<dbReference type="InterPro" id="IPR000719">
    <property type="entry name" value="Prot_kinase_dom"/>
</dbReference>
<dbReference type="GO" id="GO:0005509">
    <property type="term" value="F:calcium ion binding"/>
    <property type="evidence" value="ECO:0007669"/>
    <property type="project" value="InterPro"/>
</dbReference>